<dbReference type="AlphaFoldDB" id="A0A328DRT8"/>
<dbReference type="Proteomes" id="UP000249390">
    <property type="component" value="Unassembled WGS sequence"/>
</dbReference>
<reference evidence="2 3" key="1">
    <citation type="submission" date="2018-06" db="EMBL/GenBank/DDBJ databases">
        <title>The Genome of Cuscuta australis (Dodder) Provides Insight into the Evolution of Plant Parasitism.</title>
        <authorList>
            <person name="Liu H."/>
        </authorList>
    </citation>
    <scope>NUCLEOTIDE SEQUENCE [LARGE SCALE GENOMIC DNA]</scope>
    <source>
        <strain evidence="3">cv. Yunnan</strain>
        <tissue evidence="2">Vines</tissue>
    </source>
</reference>
<evidence type="ECO:0000313" key="3">
    <source>
        <dbReference type="Proteomes" id="UP000249390"/>
    </source>
</evidence>
<dbReference type="EMBL" id="NQVE01000121">
    <property type="protein sequence ID" value="RAL46941.1"/>
    <property type="molecule type" value="Genomic_DNA"/>
</dbReference>
<gene>
    <name evidence="2" type="ORF">DM860_016575</name>
</gene>
<organism evidence="2 3">
    <name type="scientific">Cuscuta australis</name>
    <dbReference type="NCBI Taxonomy" id="267555"/>
    <lineage>
        <taxon>Eukaryota</taxon>
        <taxon>Viridiplantae</taxon>
        <taxon>Streptophyta</taxon>
        <taxon>Embryophyta</taxon>
        <taxon>Tracheophyta</taxon>
        <taxon>Spermatophyta</taxon>
        <taxon>Magnoliopsida</taxon>
        <taxon>eudicotyledons</taxon>
        <taxon>Gunneridae</taxon>
        <taxon>Pentapetalae</taxon>
        <taxon>asterids</taxon>
        <taxon>lamiids</taxon>
        <taxon>Solanales</taxon>
        <taxon>Convolvulaceae</taxon>
        <taxon>Cuscuteae</taxon>
        <taxon>Cuscuta</taxon>
        <taxon>Cuscuta subgen. Grammica</taxon>
        <taxon>Cuscuta sect. Cleistogrammica</taxon>
    </lineage>
</organism>
<accession>A0A328DRT8</accession>
<feature type="compositionally biased region" description="Polar residues" evidence="1">
    <location>
        <begin position="1"/>
        <end position="16"/>
    </location>
</feature>
<comment type="caution">
    <text evidence="2">The sequence shown here is derived from an EMBL/GenBank/DDBJ whole genome shotgun (WGS) entry which is preliminary data.</text>
</comment>
<evidence type="ECO:0000313" key="2">
    <source>
        <dbReference type="EMBL" id="RAL46941.1"/>
    </source>
</evidence>
<sequence>MEVADSTIQSPLSQRSPEYGERSPEMTCSSPSLDVTSPSSFAINVATIAMRGWRPALLLVVASPS</sequence>
<proteinExistence type="predicted"/>
<feature type="region of interest" description="Disordered" evidence="1">
    <location>
        <begin position="1"/>
        <end position="34"/>
    </location>
</feature>
<name>A0A328DRT8_9ASTE</name>
<keyword evidence="3" id="KW-1185">Reference proteome</keyword>
<protein>
    <submittedName>
        <fullName evidence="2">Uncharacterized protein</fullName>
    </submittedName>
</protein>
<evidence type="ECO:0000256" key="1">
    <source>
        <dbReference type="SAM" id="MobiDB-lite"/>
    </source>
</evidence>